<dbReference type="GO" id="GO:0016846">
    <property type="term" value="F:carbon-sulfur lyase activity"/>
    <property type="evidence" value="ECO:0007669"/>
    <property type="project" value="InterPro"/>
</dbReference>
<comment type="similarity">
    <text evidence="1">Belongs to the Gfa family.</text>
</comment>
<dbReference type="PANTHER" id="PTHR33337">
    <property type="entry name" value="GFA DOMAIN-CONTAINING PROTEIN"/>
    <property type="match status" value="1"/>
</dbReference>
<evidence type="ECO:0000256" key="1">
    <source>
        <dbReference type="ARBA" id="ARBA00005495"/>
    </source>
</evidence>
<keyword evidence="3" id="KW-0862">Zinc</keyword>
<accession>A0AAD9H740</accession>
<feature type="region of interest" description="Disordered" evidence="5">
    <location>
        <begin position="1"/>
        <end position="37"/>
    </location>
</feature>
<evidence type="ECO:0000256" key="4">
    <source>
        <dbReference type="ARBA" id="ARBA00023239"/>
    </source>
</evidence>
<gene>
    <name evidence="7" type="ORF">LX32DRAFT_708971</name>
</gene>
<sequence length="205" mass="23310">MKQAETNSAQQTGNSKDEDWKTKPPYVPPGKSHPHGDDFRKTIRGACQCGQVSYWLQKDKPLASKYCHCKDCQKMHGAPFQWAAIFSKEDLAFDKGVDGLAFYSSGKNLQGHDLPCKVSCGFCGSRIMDEGRNMVLVFPGLLHFDGEQKRDNFEVQKHIFYGQRVVDMPDGKPKWSGLDEKSELMEEEVFDVKHKKQKTDKSDEE</sequence>
<name>A0AAD9H740_9PEZI</name>
<dbReference type="AlphaFoldDB" id="A0AAD9H740"/>
<dbReference type="GO" id="GO:0046872">
    <property type="term" value="F:metal ion binding"/>
    <property type="evidence" value="ECO:0007669"/>
    <property type="project" value="UniProtKB-KW"/>
</dbReference>
<dbReference type="Proteomes" id="UP001232148">
    <property type="component" value="Unassembled WGS sequence"/>
</dbReference>
<evidence type="ECO:0000256" key="3">
    <source>
        <dbReference type="ARBA" id="ARBA00022833"/>
    </source>
</evidence>
<evidence type="ECO:0000256" key="5">
    <source>
        <dbReference type="SAM" id="MobiDB-lite"/>
    </source>
</evidence>
<proteinExistence type="inferred from homology"/>
<keyword evidence="8" id="KW-1185">Reference proteome</keyword>
<feature type="compositionally biased region" description="Polar residues" evidence="5">
    <location>
        <begin position="1"/>
        <end position="14"/>
    </location>
</feature>
<evidence type="ECO:0000259" key="6">
    <source>
        <dbReference type="PROSITE" id="PS51891"/>
    </source>
</evidence>
<evidence type="ECO:0000256" key="2">
    <source>
        <dbReference type="ARBA" id="ARBA00022723"/>
    </source>
</evidence>
<reference evidence="7" key="1">
    <citation type="submission" date="2021-06" db="EMBL/GenBank/DDBJ databases">
        <title>Comparative genomics, transcriptomics and evolutionary studies reveal genomic signatures of adaptation to plant cell wall in hemibiotrophic fungi.</title>
        <authorList>
            <consortium name="DOE Joint Genome Institute"/>
            <person name="Baroncelli R."/>
            <person name="Diaz J.F."/>
            <person name="Benocci T."/>
            <person name="Peng M."/>
            <person name="Battaglia E."/>
            <person name="Haridas S."/>
            <person name="Andreopoulos W."/>
            <person name="Labutti K."/>
            <person name="Pangilinan J."/>
            <person name="Floch G.L."/>
            <person name="Makela M.R."/>
            <person name="Henrissat B."/>
            <person name="Grigoriev I.V."/>
            <person name="Crouch J.A."/>
            <person name="De Vries R.P."/>
            <person name="Sukno S.A."/>
            <person name="Thon M.R."/>
        </authorList>
    </citation>
    <scope>NUCLEOTIDE SEQUENCE</scope>
    <source>
        <strain evidence="7">MAFF235873</strain>
    </source>
</reference>
<dbReference type="PROSITE" id="PS51891">
    <property type="entry name" value="CENP_V_GFA"/>
    <property type="match status" value="1"/>
</dbReference>
<feature type="domain" description="CENP-V/GFA" evidence="6">
    <location>
        <begin position="43"/>
        <end position="176"/>
    </location>
</feature>
<keyword evidence="2" id="KW-0479">Metal-binding</keyword>
<dbReference type="SUPFAM" id="SSF51316">
    <property type="entry name" value="Mss4-like"/>
    <property type="match status" value="1"/>
</dbReference>
<comment type="caution">
    <text evidence="7">The sequence shown here is derived from an EMBL/GenBank/DDBJ whole genome shotgun (WGS) entry which is preliminary data.</text>
</comment>
<protein>
    <recommendedName>
        <fullName evidence="6">CENP-V/GFA domain-containing protein</fullName>
    </recommendedName>
</protein>
<evidence type="ECO:0000313" key="7">
    <source>
        <dbReference type="EMBL" id="KAK2023016.1"/>
    </source>
</evidence>
<dbReference type="InterPro" id="IPR006913">
    <property type="entry name" value="CENP-V/GFA"/>
</dbReference>
<dbReference type="PANTHER" id="PTHR33337:SF40">
    <property type="entry name" value="CENP-V_GFA DOMAIN-CONTAINING PROTEIN-RELATED"/>
    <property type="match status" value="1"/>
</dbReference>
<organism evidence="7 8">
    <name type="scientific">Colletotrichum zoysiae</name>
    <dbReference type="NCBI Taxonomy" id="1216348"/>
    <lineage>
        <taxon>Eukaryota</taxon>
        <taxon>Fungi</taxon>
        <taxon>Dikarya</taxon>
        <taxon>Ascomycota</taxon>
        <taxon>Pezizomycotina</taxon>
        <taxon>Sordariomycetes</taxon>
        <taxon>Hypocreomycetidae</taxon>
        <taxon>Glomerellales</taxon>
        <taxon>Glomerellaceae</taxon>
        <taxon>Colletotrichum</taxon>
        <taxon>Colletotrichum graminicola species complex</taxon>
    </lineage>
</organism>
<dbReference type="EMBL" id="MU843016">
    <property type="protein sequence ID" value="KAK2023016.1"/>
    <property type="molecule type" value="Genomic_DNA"/>
</dbReference>
<dbReference type="InterPro" id="IPR011057">
    <property type="entry name" value="Mss4-like_sf"/>
</dbReference>
<evidence type="ECO:0000313" key="8">
    <source>
        <dbReference type="Proteomes" id="UP001232148"/>
    </source>
</evidence>
<dbReference type="Pfam" id="PF04828">
    <property type="entry name" value="GFA"/>
    <property type="match status" value="1"/>
</dbReference>
<keyword evidence="4" id="KW-0456">Lyase</keyword>
<dbReference type="Gene3D" id="3.90.1590.10">
    <property type="entry name" value="glutathione-dependent formaldehyde- activating enzyme (gfa)"/>
    <property type="match status" value="1"/>
</dbReference>